<reference evidence="3 4" key="1">
    <citation type="submission" date="2021-06" db="EMBL/GenBank/DDBJ databases">
        <authorList>
            <person name="Sun Q."/>
            <person name="Li D."/>
        </authorList>
    </citation>
    <scope>NUCLEOTIDE SEQUENCE [LARGE SCALE GENOMIC DNA]</scope>
    <source>
        <strain evidence="3 4">MSJ-5</strain>
    </source>
</reference>
<comment type="caution">
    <text evidence="3">The sequence shown here is derived from an EMBL/GenBank/DDBJ whole genome shotgun (WGS) entry which is preliminary data.</text>
</comment>
<feature type="domain" description="Calcineurin-like phosphoesterase" evidence="2">
    <location>
        <begin position="1"/>
        <end position="145"/>
    </location>
</feature>
<name>A0ABS6G7G3_9FIRM</name>
<dbReference type="InterPro" id="IPR041802">
    <property type="entry name" value="MPP_YfcE"/>
</dbReference>
<organism evidence="3 4">
    <name type="scientific">Alkaliphilus flagellatus</name>
    <dbReference type="NCBI Taxonomy" id="2841507"/>
    <lineage>
        <taxon>Bacteria</taxon>
        <taxon>Bacillati</taxon>
        <taxon>Bacillota</taxon>
        <taxon>Clostridia</taxon>
        <taxon>Peptostreptococcales</taxon>
        <taxon>Natronincolaceae</taxon>
        <taxon>Alkaliphilus</taxon>
    </lineage>
</organism>
<keyword evidence="1" id="KW-0479">Metal-binding</keyword>
<dbReference type="NCBIfam" id="TIGR00040">
    <property type="entry name" value="yfcE"/>
    <property type="match status" value="1"/>
</dbReference>
<evidence type="ECO:0000313" key="4">
    <source>
        <dbReference type="Proteomes" id="UP000779508"/>
    </source>
</evidence>
<dbReference type="InterPro" id="IPR000979">
    <property type="entry name" value="Phosphodiesterase_MJ0936/Vps29"/>
</dbReference>
<keyword evidence="4" id="KW-1185">Reference proteome</keyword>
<protein>
    <recommendedName>
        <fullName evidence="1">Phosphoesterase</fullName>
        <ecNumber evidence="1">3.1.4.-</ecNumber>
    </recommendedName>
</protein>
<dbReference type="PANTHER" id="PTHR11124">
    <property type="entry name" value="VACUOLAR SORTING PROTEIN VPS29"/>
    <property type="match status" value="1"/>
</dbReference>
<dbReference type="InterPro" id="IPR024654">
    <property type="entry name" value="Calcineurin-like_PHP_lpxH"/>
</dbReference>
<dbReference type="Proteomes" id="UP000779508">
    <property type="component" value="Unassembled WGS sequence"/>
</dbReference>
<accession>A0ABS6G7G3</accession>
<dbReference type="CDD" id="cd00841">
    <property type="entry name" value="MPP_YfcE"/>
    <property type="match status" value="1"/>
</dbReference>
<evidence type="ECO:0000313" key="3">
    <source>
        <dbReference type="EMBL" id="MBU5678049.1"/>
    </source>
</evidence>
<comment type="similarity">
    <text evidence="1">Belongs to the metallophosphoesterase superfamily. YfcE family.</text>
</comment>
<proteinExistence type="inferred from homology"/>
<comment type="cofactor">
    <cofactor evidence="1">
        <name>a divalent metal cation</name>
        <dbReference type="ChEBI" id="CHEBI:60240"/>
    </cofactor>
</comment>
<evidence type="ECO:0000259" key="2">
    <source>
        <dbReference type="Pfam" id="PF12850"/>
    </source>
</evidence>
<dbReference type="Pfam" id="PF12850">
    <property type="entry name" value="Metallophos_2"/>
    <property type="match status" value="1"/>
</dbReference>
<dbReference type="EMBL" id="JAHLQK010000007">
    <property type="protein sequence ID" value="MBU5678049.1"/>
    <property type="molecule type" value="Genomic_DNA"/>
</dbReference>
<gene>
    <name evidence="3" type="ORF">KQI88_16640</name>
</gene>
<evidence type="ECO:0000256" key="1">
    <source>
        <dbReference type="RuleBase" id="RU362039"/>
    </source>
</evidence>
<dbReference type="EC" id="3.1.4.-" evidence="1"/>
<sequence>MKIGVISDSHGMCKYIDLAMEHLKDVDLIIHAGDNYKDAKYIEKNYNIKVVAVSGNCDIGGIEERIELIDGKKIFITHGHNYGVKMNINVIFYAGKQNDADIVIFGHSHIPFYAVEEGMVLLNPGSTSLPRGGSEKSCCIITIEENIKVDFINI</sequence>